<feature type="region of interest" description="Disordered" evidence="2">
    <location>
        <begin position="559"/>
        <end position="585"/>
    </location>
</feature>
<dbReference type="Pfam" id="PF00534">
    <property type="entry name" value="Glycos_transf_1"/>
    <property type="match status" value="1"/>
</dbReference>
<organism evidence="4 5">
    <name type="scientific">Amycolatopsis suaedae</name>
    <dbReference type="NCBI Taxonomy" id="2510978"/>
    <lineage>
        <taxon>Bacteria</taxon>
        <taxon>Bacillati</taxon>
        <taxon>Actinomycetota</taxon>
        <taxon>Actinomycetes</taxon>
        <taxon>Pseudonocardiales</taxon>
        <taxon>Pseudonocardiaceae</taxon>
        <taxon>Amycolatopsis</taxon>
    </lineage>
</organism>
<dbReference type="Gene3D" id="3.40.50.2000">
    <property type="entry name" value="Glycogen Phosphorylase B"/>
    <property type="match status" value="1"/>
</dbReference>
<keyword evidence="1 4" id="KW-0808">Transferase</keyword>
<comment type="caution">
    <text evidence="4">The sequence shown here is derived from an EMBL/GenBank/DDBJ whole genome shotgun (WGS) entry which is preliminary data.</text>
</comment>
<gene>
    <name evidence="4" type="ORF">EWH70_25835</name>
</gene>
<sequence length="1007" mass="108852">MTSRPTVVVAIHDGFYGCGTGAGYANLGFLEALILLLPRNVRLVVMPVWLSEAGAERHPEWHAEARLLLDGVDADVLPVDNGTAGQDRWGGLAHFRVLCAHTARRLREEVLPTAGPLLVIAFDIPFCGLPAELPPDVRARTVLVPRSSGILHTPWDRPRIGWEKASLHAAIAGGTRIGAVSDYMDTHLRAAYGVPRRAMVPLRDGLSHREWQRYRQRGRSPAFTNLPAEFLLAMGRAQPYKGFDDLLDALALLRAENTPVPSLVLAASDESATITDYQQKLEDRLRELDIPATMLHRFSPRVADLLGHPGLRGVVVPSRVEPFGRIPLEAFAAGAAPVVATTAGGLAEQVTDGVTGFQCAPDSPVHLADAIRRALALDDTGRTRMRRLGFHRAVRTHDQVDTVRCFLAHAAPWLDLPDPDDRLRLLGSTAPPRPAGSPVSTVPPVKVPIGLQARHWNTIQPQRLVLVVAHHVTSLLRLLDVVTVFDSDPRVQVLFSWNGSDPFRHGLHSFLDQLGVVTIPWHQAIDTRFDLAIAANFGGLTELNAPIVILPHGAGYAKYSPGTRNPEPGTRNPEPGTRNPEPGTRNPFGFGPEWLLYDGRPVADSLVLSHDDQLLLLRKATPAALPTAVIAGDPCFDRMLRSAHLRDSYRAALGVQPGQKLITITSTWSTRSLLGSWPSLFRETLAGLDAETYRVCALLHPNIWHGHGPWQVHTWLADCVRAGLIVVPPTEGWQAPLIAADLILGDHGATTCYGAAVGTKVVLAAFPDTDVVPGSAAGVLGDTADRLHRHAPLNTQIANALAGDPVAGDRVAAVLSSCPGETATRLRALFYRHLRLDEPSGAALVPPIAPDVIAVPPRQQATADHVVCTIRTDDVEAARYPAEITGTGAIEAQWDTGCLVVHEDHAQQELVTKAAVVLVSGDSDLTQARRRHPAATLLATAAPGDCEILVRDRWRVRLRTDTPALAAAVVHTWLATRGDLDTLPARFTVTTGSRVLLADSVTVRRLV</sequence>
<dbReference type="CDD" id="cd03801">
    <property type="entry name" value="GT4_PimA-like"/>
    <property type="match status" value="1"/>
</dbReference>
<proteinExistence type="predicted"/>
<feature type="domain" description="Glycosyl transferase family 1" evidence="3">
    <location>
        <begin position="228"/>
        <end position="380"/>
    </location>
</feature>
<reference evidence="4 5" key="1">
    <citation type="submission" date="2019-02" db="EMBL/GenBank/DDBJ databases">
        <title>Draft genome sequence of Amycolatopsis sp. 8-3EHSu isolated from roots of Suaeda maritima.</title>
        <authorList>
            <person name="Duangmal K."/>
            <person name="Chantavorakit T."/>
        </authorList>
    </citation>
    <scope>NUCLEOTIDE SEQUENCE [LARGE SCALE GENOMIC DNA]</scope>
    <source>
        <strain evidence="4 5">8-3EHSu</strain>
    </source>
</reference>
<evidence type="ECO:0000313" key="5">
    <source>
        <dbReference type="Proteomes" id="UP000292003"/>
    </source>
</evidence>
<name>A0A4Q7J2X8_9PSEU</name>
<dbReference type="Proteomes" id="UP000292003">
    <property type="component" value="Unassembled WGS sequence"/>
</dbReference>
<dbReference type="SUPFAM" id="SSF53756">
    <property type="entry name" value="UDP-Glycosyltransferase/glycogen phosphorylase"/>
    <property type="match status" value="1"/>
</dbReference>
<protein>
    <submittedName>
        <fullName evidence="4">Glycosyltransferase</fullName>
    </submittedName>
</protein>
<dbReference type="AlphaFoldDB" id="A0A4Q7J2X8"/>
<accession>A0A4Q7J2X8</accession>
<keyword evidence="5" id="KW-1185">Reference proteome</keyword>
<evidence type="ECO:0000256" key="1">
    <source>
        <dbReference type="ARBA" id="ARBA00022679"/>
    </source>
</evidence>
<dbReference type="RefSeq" id="WP_130478101.1">
    <property type="nucleotide sequence ID" value="NZ_SFCC01000013.1"/>
</dbReference>
<dbReference type="OrthoDB" id="3661391at2"/>
<evidence type="ECO:0000256" key="2">
    <source>
        <dbReference type="SAM" id="MobiDB-lite"/>
    </source>
</evidence>
<evidence type="ECO:0000259" key="3">
    <source>
        <dbReference type="Pfam" id="PF00534"/>
    </source>
</evidence>
<dbReference type="PANTHER" id="PTHR12526">
    <property type="entry name" value="GLYCOSYLTRANSFERASE"/>
    <property type="match status" value="1"/>
</dbReference>
<dbReference type="PANTHER" id="PTHR12526:SF590">
    <property type="entry name" value="ALPHA-MALTOSE-1-PHOSPHATE SYNTHASE"/>
    <property type="match status" value="1"/>
</dbReference>
<dbReference type="EMBL" id="SFCC01000013">
    <property type="protein sequence ID" value="RZQ61287.1"/>
    <property type="molecule type" value="Genomic_DNA"/>
</dbReference>
<dbReference type="GO" id="GO:0016757">
    <property type="term" value="F:glycosyltransferase activity"/>
    <property type="evidence" value="ECO:0007669"/>
    <property type="project" value="InterPro"/>
</dbReference>
<evidence type="ECO:0000313" key="4">
    <source>
        <dbReference type="EMBL" id="RZQ61287.1"/>
    </source>
</evidence>
<dbReference type="InterPro" id="IPR001296">
    <property type="entry name" value="Glyco_trans_1"/>
</dbReference>